<dbReference type="EMBL" id="FMWD01000002">
    <property type="protein sequence ID" value="SCZ51967.1"/>
    <property type="molecule type" value="Genomic_DNA"/>
</dbReference>
<organism evidence="3 4">
    <name type="scientific">Thiohalomonas denitrificans</name>
    <dbReference type="NCBI Taxonomy" id="415747"/>
    <lineage>
        <taxon>Bacteria</taxon>
        <taxon>Pseudomonadati</taxon>
        <taxon>Pseudomonadota</taxon>
        <taxon>Gammaproteobacteria</taxon>
        <taxon>Thiohalomonadales</taxon>
        <taxon>Thiohalomonadaceae</taxon>
        <taxon>Thiohalomonas</taxon>
    </lineage>
</organism>
<evidence type="ECO:0000259" key="2">
    <source>
        <dbReference type="Pfam" id="PF13579"/>
    </source>
</evidence>
<dbReference type="Pfam" id="PF00534">
    <property type="entry name" value="Glycos_transf_1"/>
    <property type="match status" value="1"/>
</dbReference>
<evidence type="ECO:0000259" key="1">
    <source>
        <dbReference type="Pfam" id="PF00534"/>
    </source>
</evidence>
<reference evidence="3 4" key="1">
    <citation type="submission" date="2016-10" db="EMBL/GenBank/DDBJ databases">
        <authorList>
            <person name="de Groot N.N."/>
        </authorList>
    </citation>
    <scope>NUCLEOTIDE SEQUENCE [LARGE SCALE GENOMIC DNA]</scope>
    <source>
        <strain evidence="3 4">HLD2</strain>
    </source>
</reference>
<dbReference type="OrthoDB" id="9787293at2"/>
<dbReference type="GO" id="GO:1901135">
    <property type="term" value="P:carbohydrate derivative metabolic process"/>
    <property type="evidence" value="ECO:0007669"/>
    <property type="project" value="UniProtKB-ARBA"/>
</dbReference>
<dbReference type="Gene3D" id="3.40.50.2000">
    <property type="entry name" value="Glycogen Phosphorylase B"/>
    <property type="match status" value="2"/>
</dbReference>
<proteinExistence type="predicted"/>
<dbReference type="AlphaFoldDB" id="A0A1G5PRA8"/>
<protein>
    <submittedName>
        <fullName evidence="3">Glycosyltransferase involved in cell wall bisynthesis</fullName>
    </submittedName>
</protein>
<dbReference type="GO" id="GO:0016757">
    <property type="term" value="F:glycosyltransferase activity"/>
    <property type="evidence" value="ECO:0007669"/>
    <property type="project" value="InterPro"/>
</dbReference>
<sequence>MPDGTCIKVLYVLNTTDRGERNMIIGLHGAGVDATVICRPDAPGRLELEEAGIRVIPIRIRSKVDFAAIRNLRQLLENESFSLVHVFSKMLLVNYTLASWGMRTPVVAYRGIIGNLSYWDPFSWLSFLNPRITRMVCVCEGIRQFFLKKRFLFFFNLFKPEKVVTIYKGHRIEWYQHQHDEKLLPDLGIPSGAKTIGCVARLKKRKGIIELIQAMELIPRGLGPHLVLVGRVLDKSIYAAYEKSASKDRIHLIGFHPEAARIAGEFDIITLPSLRREGLPRAVIEGMAQAIAPVVTDAGGSPELVEPGISGLVVPPGDPKALAEAFTKLLQDDYKRLEMGRQAQQRIGECFNVQQSVEKTLKLYTEILEPLA</sequence>
<accession>A0A1G5PRA8</accession>
<name>A0A1G5PRA8_9GAMM</name>
<dbReference type="RefSeq" id="WP_092992548.1">
    <property type="nucleotide sequence ID" value="NZ_FMWD01000002.1"/>
</dbReference>
<keyword evidence="4" id="KW-1185">Reference proteome</keyword>
<dbReference type="InterPro" id="IPR028098">
    <property type="entry name" value="Glyco_trans_4-like_N"/>
</dbReference>
<dbReference type="PANTHER" id="PTHR12526">
    <property type="entry name" value="GLYCOSYLTRANSFERASE"/>
    <property type="match status" value="1"/>
</dbReference>
<keyword evidence="3" id="KW-0808">Transferase</keyword>
<dbReference type="STRING" id="415747.SAMN03097708_00635"/>
<gene>
    <name evidence="3" type="ORF">SAMN03097708_00635</name>
</gene>
<evidence type="ECO:0000313" key="3">
    <source>
        <dbReference type="EMBL" id="SCZ51967.1"/>
    </source>
</evidence>
<feature type="domain" description="Glycosyltransferase subfamily 4-like N-terminal" evidence="2">
    <location>
        <begin position="23"/>
        <end position="107"/>
    </location>
</feature>
<evidence type="ECO:0000313" key="4">
    <source>
        <dbReference type="Proteomes" id="UP000199648"/>
    </source>
</evidence>
<dbReference type="InterPro" id="IPR001296">
    <property type="entry name" value="Glyco_trans_1"/>
</dbReference>
<dbReference type="SUPFAM" id="SSF53756">
    <property type="entry name" value="UDP-Glycosyltransferase/glycogen phosphorylase"/>
    <property type="match status" value="1"/>
</dbReference>
<dbReference type="Pfam" id="PF13579">
    <property type="entry name" value="Glyco_trans_4_4"/>
    <property type="match status" value="1"/>
</dbReference>
<feature type="domain" description="Glycosyl transferase family 1" evidence="1">
    <location>
        <begin position="182"/>
        <end position="346"/>
    </location>
</feature>
<dbReference type="Proteomes" id="UP000199648">
    <property type="component" value="Unassembled WGS sequence"/>
</dbReference>